<feature type="compositionally biased region" description="Polar residues" evidence="2">
    <location>
        <begin position="152"/>
        <end position="165"/>
    </location>
</feature>
<proteinExistence type="predicted"/>
<sequence length="184" mass="20383">MKAPIPSPTVTAPPEINPDRSFFESLLPSVSAFTEDQKLEFRCEVLNTIKRLRMSQHSTQFIPQCNVRQQERYTGYAATISTYQSQPHQLTPSRQHVPRLTELRPFSFSTPHVASATLSQPSPTWSQPSPAWSGPSPTWSQTSTALSQPYTSGLITQPISPSDGSVSLDVDREEESIELYCGSG</sequence>
<comment type="subcellular location">
    <subcellularLocation>
        <location evidence="1">Nucleus</location>
    </subcellularLocation>
</comment>
<feature type="compositionally biased region" description="Low complexity" evidence="2">
    <location>
        <begin position="119"/>
        <end position="133"/>
    </location>
</feature>
<dbReference type="PROSITE" id="PS51031">
    <property type="entry name" value="BESS"/>
    <property type="match status" value="1"/>
</dbReference>
<reference evidence="4" key="1">
    <citation type="submission" date="2022-01" db="EMBL/GenBank/DDBJ databases">
        <authorList>
            <person name="King R."/>
        </authorList>
    </citation>
    <scope>NUCLEOTIDE SEQUENCE</scope>
</reference>
<dbReference type="Proteomes" id="UP001153737">
    <property type="component" value="Chromosome 5"/>
</dbReference>
<feature type="domain" description="BESS" evidence="3">
    <location>
        <begin position="16"/>
        <end position="55"/>
    </location>
</feature>
<evidence type="ECO:0000313" key="5">
    <source>
        <dbReference type="Proteomes" id="UP001153737"/>
    </source>
</evidence>
<evidence type="ECO:0000256" key="2">
    <source>
        <dbReference type="SAM" id="MobiDB-lite"/>
    </source>
</evidence>
<organism evidence="4 5">
    <name type="scientific">Phaedon cochleariae</name>
    <name type="common">Mustard beetle</name>
    <dbReference type="NCBI Taxonomy" id="80249"/>
    <lineage>
        <taxon>Eukaryota</taxon>
        <taxon>Metazoa</taxon>
        <taxon>Ecdysozoa</taxon>
        <taxon>Arthropoda</taxon>
        <taxon>Hexapoda</taxon>
        <taxon>Insecta</taxon>
        <taxon>Pterygota</taxon>
        <taxon>Neoptera</taxon>
        <taxon>Endopterygota</taxon>
        <taxon>Coleoptera</taxon>
        <taxon>Polyphaga</taxon>
        <taxon>Cucujiformia</taxon>
        <taxon>Chrysomeloidea</taxon>
        <taxon>Chrysomelidae</taxon>
        <taxon>Chrysomelinae</taxon>
        <taxon>Chrysomelini</taxon>
        <taxon>Phaedon</taxon>
    </lineage>
</organism>
<dbReference type="InterPro" id="IPR004210">
    <property type="entry name" value="BESS_motif"/>
</dbReference>
<dbReference type="EMBL" id="OU896711">
    <property type="protein sequence ID" value="CAH1170790.1"/>
    <property type="molecule type" value="Genomic_DNA"/>
</dbReference>
<accession>A0A9P0DQY4</accession>
<dbReference type="OrthoDB" id="8118596at2759"/>
<keyword evidence="1" id="KW-0539">Nucleus</keyword>
<keyword evidence="5" id="KW-1185">Reference proteome</keyword>
<dbReference type="GO" id="GO:0005634">
    <property type="term" value="C:nucleus"/>
    <property type="evidence" value="ECO:0007669"/>
    <property type="project" value="UniProtKB-SubCell"/>
</dbReference>
<name>A0A9P0DQY4_PHACE</name>
<dbReference type="AlphaFoldDB" id="A0A9P0DQY4"/>
<evidence type="ECO:0000313" key="4">
    <source>
        <dbReference type="EMBL" id="CAH1170790.1"/>
    </source>
</evidence>
<gene>
    <name evidence="4" type="ORF">PHAECO_LOCUS9237</name>
</gene>
<feature type="region of interest" description="Disordered" evidence="2">
    <location>
        <begin position="152"/>
        <end position="171"/>
    </location>
</feature>
<dbReference type="Pfam" id="PF02944">
    <property type="entry name" value="BESS"/>
    <property type="match status" value="1"/>
</dbReference>
<feature type="compositionally biased region" description="Polar residues" evidence="2">
    <location>
        <begin position="135"/>
        <end position="147"/>
    </location>
</feature>
<evidence type="ECO:0000256" key="1">
    <source>
        <dbReference type="PROSITE-ProRule" id="PRU00371"/>
    </source>
</evidence>
<reference evidence="4" key="2">
    <citation type="submission" date="2022-10" db="EMBL/GenBank/DDBJ databases">
        <authorList>
            <consortium name="ENA_rothamsted_submissions"/>
            <consortium name="culmorum"/>
            <person name="King R."/>
        </authorList>
    </citation>
    <scope>NUCLEOTIDE SEQUENCE</scope>
</reference>
<dbReference type="GO" id="GO:0003677">
    <property type="term" value="F:DNA binding"/>
    <property type="evidence" value="ECO:0007669"/>
    <property type="project" value="InterPro"/>
</dbReference>
<evidence type="ECO:0000259" key="3">
    <source>
        <dbReference type="PROSITE" id="PS51031"/>
    </source>
</evidence>
<feature type="region of interest" description="Disordered" evidence="2">
    <location>
        <begin position="113"/>
        <end position="147"/>
    </location>
</feature>
<protein>
    <recommendedName>
        <fullName evidence="3">BESS domain-containing protein</fullName>
    </recommendedName>
</protein>